<dbReference type="Pfam" id="PF16794">
    <property type="entry name" value="fn3_4"/>
    <property type="match status" value="1"/>
</dbReference>
<dbReference type="EMBL" id="OU892284">
    <property type="protein sequence ID" value="CAG9772794.1"/>
    <property type="molecule type" value="Genomic_DNA"/>
</dbReference>
<name>A0A9N9MWB6_9CUCU</name>
<dbReference type="GO" id="GO:0005634">
    <property type="term" value="C:nucleus"/>
    <property type="evidence" value="ECO:0007669"/>
    <property type="project" value="TreeGrafter"/>
</dbReference>
<evidence type="ECO:0000259" key="2">
    <source>
        <dbReference type="Pfam" id="PF16794"/>
    </source>
</evidence>
<dbReference type="OrthoDB" id="2434995at2759"/>
<dbReference type="AlphaFoldDB" id="A0A9N9MWB6"/>
<evidence type="ECO:0000313" key="3">
    <source>
        <dbReference type="EMBL" id="CAG9772794.1"/>
    </source>
</evidence>
<accession>A0A9N9MWB6</accession>
<dbReference type="GO" id="GO:0003712">
    <property type="term" value="F:transcription coregulator activity"/>
    <property type="evidence" value="ECO:0007669"/>
    <property type="project" value="TreeGrafter"/>
</dbReference>
<gene>
    <name evidence="3" type="ORF">CEUTPL_LOCUS13197</name>
</gene>
<keyword evidence="4" id="KW-1185">Reference proteome</keyword>
<protein>
    <recommendedName>
        <fullName evidence="2">Activating transcription factor 7-interacting protein Fn3 domain-containing protein</fullName>
    </recommendedName>
</protein>
<dbReference type="InterPro" id="IPR056565">
    <property type="entry name" value="Fn3_ATF7IP"/>
</dbReference>
<sequence>MDIDEIEKDISNKITTEADLLNISMVCGIDEDNAAFEKSIDEASNDGEEKSDEEETIENESLVIQPYIRMNRRNCRRSPPVVNNENVKKPKLINLPPNNDEASSSKTLPNLKTLSSFSNFMQFPKMAEKLTRSDLEEIVLQKVCQALVLNSPRAELFQSIQKKDQNLELLQKQVEELQIQCSNLTIISQKLEAELQTQKRNNGIGQPLVPLKITRNVGLQAMLHQEEAPKMRQQLMTPGPDIVKKKMPAPICIDLTDNDEDMRQMPVSTTTVSSIISNAEFRARKPTIAPTQPLKFPLPKPIITLRKLDMGVVLQWEMPYKLDSFETIGSYQIWACQAPNPLPWRMWKKVSVVQSLPLPMACNLSQFQTEKKFYFAVCAVDVHQRSGELSDAKEIYL</sequence>
<feature type="coiled-coil region" evidence="1">
    <location>
        <begin position="153"/>
        <end position="194"/>
    </location>
</feature>
<proteinExistence type="predicted"/>
<evidence type="ECO:0000256" key="1">
    <source>
        <dbReference type="SAM" id="Coils"/>
    </source>
</evidence>
<dbReference type="Proteomes" id="UP001152799">
    <property type="component" value="Chromosome 8"/>
</dbReference>
<reference evidence="3" key="1">
    <citation type="submission" date="2022-01" db="EMBL/GenBank/DDBJ databases">
        <authorList>
            <person name="King R."/>
        </authorList>
    </citation>
    <scope>NUCLEOTIDE SEQUENCE</scope>
</reference>
<organism evidence="3 4">
    <name type="scientific">Ceutorhynchus assimilis</name>
    <name type="common">cabbage seed weevil</name>
    <dbReference type="NCBI Taxonomy" id="467358"/>
    <lineage>
        <taxon>Eukaryota</taxon>
        <taxon>Metazoa</taxon>
        <taxon>Ecdysozoa</taxon>
        <taxon>Arthropoda</taxon>
        <taxon>Hexapoda</taxon>
        <taxon>Insecta</taxon>
        <taxon>Pterygota</taxon>
        <taxon>Neoptera</taxon>
        <taxon>Endopterygota</taxon>
        <taxon>Coleoptera</taxon>
        <taxon>Polyphaga</taxon>
        <taxon>Cucujiformia</taxon>
        <taxon>Curculionidae</taxon>
        <taxon>Ceutorhynchinae</taxon>
        <taxon>Ceutorhynchus</taxon>
    </lineage>
</organism>
<dbReference type="InterPro" id="IPR026085">
    <property type="entry name" value="ATF7-int"/>
</dbReference>
<dbReference type="PANTHER" id="PTHR23210:SF26">
    <property type="entry name" value="ACTIVATING TRANSCRIPTION FACTOR 7-INTERACTING PROTEIN 1"/>
    <property type="match status" value="1"/>
</dbReference>
<dbReference type="GO" id="GO:0006355">
    <property type="term" value="P:regulation of DNA-templated transcription"/>
    <property type="evidence" value="ECO:0007669"/>
    <property type="project" value="TreeGrafter"/>
</dbReference>
<dbReference type="GO" id="GO:0005667">
    <property type="term" value="C:transcription regulator complex"/>
    <property type="evidence" value="ECO:0007669"/>
    <property type="project" value="TreeGrafter"/>
</dbReference>
<evidence type="ECO:0000313" key="4">
    <source>
        <dbReference type="Proteomes" id="UP001152799"/>
    </source>
</evidence>
<keyword evidence="1" id="KW-0175">Coiled coil</keyword>
<dbReference type="PANTHER" id="PTHR23210">
    <property type="entry name" value="ACTIVATING TRANSCRIPTION FACTOR 7 INTERACTING PROTEIN"/>
    <property type="match status" value="1"/>
</dbReference>
<feature type="domain" description="Activating transcription factor 7-interacting protein Fn3" evidence="2">
    <location>
        <begin position="299"/>
        <end position="393"/>
    </location>
</feature>